<evidence type="ECO:0000313" key="3">
    <source>
        <dbReference type="Proteomes" id="UP000078541"/>
    </source>
</evidence>
<dbReference type="EMBL" id="KQ981700">
    <property type="protein sequence ID" value="KYN37510.1"/>
    <property type="molecule type" value="Genomic_DNA"/>
</dbReference>
<organism evidence="2 3">
    <name type="scientific">Trachymyrmex septentrionalis</name>
    <dbReference type="NCBI Taxonomy" id="34720"/>
    <lineage>
        <taxon>Eukaryota</taxon>
        <taxon>Metazoa</taxon>
        <taxon>Ecdysozoa</taxon>
        <taxon>Arthropoda</taxon>
        <taxon>Hexapoda</taxon>
        <taxon>Insecta</taxon>
        <taxon>Pterygota</taxon>
        <taxon>Neoptera</taxon>
        <taxon>Endopterygota</taxon>
        <taxon>Hymenoptera</taxon>
        <taxon>Apocrita</taxon>
        <taxon>Aculeata</taxon>
        <taxon>Formicoidea</taxon>
        <taxon>Formicidae</taxon>
        <taxon>Myrmicinae</taxon>
        <taxon>Trachymyrmex</taxon>
    </lineage>
</organism>
<feature type="domain" description="Transposase Tc5 C-terminal" evidence="1">
    <location>
        <begin position="75"/>
        <end position="114"/>
    </location>
</feature>
<gene>
    <name evidence="2" type="ORF">ALC56_08111</name>
</gene>
<accession>A0A195FA58</accession>
<dbReference type="InterPro" id="IPR007350">
    <property type="entry name" value="Transposase_Tc5_C"/>
</dbReference>
<dbReference type="Pfam" id="PF04236">
    <property type="entry name" value="Transp_Tc5_C"/>
    <property type="match status" value="1"/>
</dbReference>
<reference evidence="2 3" key="1">
    <citation type="submission" date="2016-03" db="EMBL/GenBank/DDBJ databases">
        <title>Trachymyrmex septentrionalis WGS genome.</title>
        <authorList>
            <person name="Nygaard S."/>
            <person name="Hu H."/>
            <person name="Boomsma J."/>
            <person name="Zhang G."/>
        </authorList>
    </citation>
    <scope>NUCLEOTIDE SEQUENCE [LARGE SCALE GENOMIC DNA]</scope>
    <source>
        <strain evidence="2">Tsep2-gDNA-1</strain>
        <tissue evidence="2">Whole body</tissue>
    </source>
</reference>
<dbReference type="AlphaFoldDB" id="A0A195FA58"/>
<evidence type="ECO:0000313" key="2">
    <source>
        <dbReference type="EMBL" id="KYN37510.1"/>
    </source>
</evidence>
<keyword evidence="3" id="KW-1185">Reference proteome</keyword>
<protein>
    <recommendedName>
        <fullName evidence="1">Transposase Tc5 C-terminal domain-containing protein</fullName>
    </recommendedName>
</protein>
<dbReference type="Proteomes" id="UP000078541">
    <property type="component" value="Unassembled WGS sequence"/>
</dbReference>
<evidence type="ECO:0000259" key="1">
    <source>
        <dbReference type="Pfam" id="PF04236"/>
    </source>
</evidence>
<proteinExistence type="predicted"/>
<name>A0A195FA58_9HYME</name>
<feature type="non-terminal residue" evidence="2">
    <location>
        <position position="1"/>
    </location>
</feature>
<sequence>KFVTIRTIEDSINLQNTTDDFLKTVKLFIEQFGSKNVFNSDRSGFQLEIYSGRLFIVLKETKDIFGPRVQETLFTPINVIKCDIESCSNIAVVRCSWCKKSLYLKHFFIEYYYCNEYNE</sequence>